<gene>
    <name evidence="2" type="ORF">SAMN05216223_12533</name>
</gene>
<dbReference type="Proteomes" id="UP000236754">
    <property type="component" value="Unassembled WGS sequence"/>
</dbReference>
<dbReference type="AlphaFoldDB" id="A0A1H6E342"/>
<evidence type="ECO:0000313" key="2">
    <source>
        <dbReference type="EMBL" id="SEG92052.1"/>
    </source>
</evidence>
<sequence length="120" mass="11852">MLTSKAKAGGAAVVAVAAAALLGLGTASASAAGPPPLRYGAYLYSGAGSTGSVTTVDLTDAGTCHTIATPALSGMVVDGSRQLELYSGAGCTATWSYTTGSLMQGDFPWAMLSYRVIPAT</sequence>
<evidence type="ECO:0008006" key="4">
    <source>
        <dbReference type="Google" id="ProtNLM"/>
    </source>
</evidence>
<feature type="signal peptide" evidence="1">
    <location>
        <begin position="1"/>
        <end position="31"/>
    </location>
</feature>
<dbReference type="RefSeq" id="WP_103890236.1">
    <property type="nucleotide sequence ID" value="NZ_FNVU01000025.1"/>
</dbReference>
<dbReference type="EMBL" id="FNVU01000025">
    <property type="protein sequence ID" value="SEG92052.1"/>
    <property type="molecule type" value="Genomic_DNA"/>
</dbReference>
<reference evidence="2 3" key="1">
    <citation type="submission" date="2016-10" db="EMBL/GenBank/DDBJ databases">
        <authorList>
            <person name="de Groot N.N."/>
        </authorList>
    </citation>
    <scope>NUCLEOTIDE SEQUENCE [LARGE SCALE GENOMIC DNA]</scope>
    <source>
        <strain evidence="2 3">CGMCC 4.2023</strain>
    </source>
</reference>
<dbReference type="OrthoDB" id="4314473at2"/>
<organism evidence="2 3">
    <name type="scientific">Actinacidiphila yanglinensis</name>
    <dbReference type="NCBI Taxonomy" id="310779"/>
    <lineage>
        <taxon>Bacteria</taxon>
        <taxon>Bacillati</taxon>
        <taxon>Actinomycetota</taxon>
        <taxon>Actinomycetes</taxon>
        <taxon>Kitasatosporales</taxon>
        <taxon>Streptomycetaceae</taxon>
        <taxon>Actinacidiphila</taxon>
    </lineage>
</organism>
<proteinExistence type="predicted"/>
<name>A0A1H6E342_9ACTN</name>
<keyword evidence="1" id="KW-0732">Signal</keyword>
<keyword evidence="3" id="KW-1185">Reference proteome</keyword>
<evidence type="ECO:0000313" key="3">
    <source>
        <dbReference type="Proteomes" id="UP000236754"/>
    </source>
</evidence>
<feature type="chain" id="PRO_5039186134" description="Peptidase inhibitor family I36" evidence="1">
    <location>
        <begin position="32"/>
        <end position="120"/>
    </location>
</feature>
<protein>
    <recommendedName>
        <fullName evidence="4">Peptidase inhibitor family I36</fullName>
    </recommendedName>
</protein>
<evidence type="ECO:0000256" key="1">
    <source>
        <dbReference type="SAM" id="SignalP"/>
    </source>
</evidence>
<accession>A0A1H6E342</accession>